<dbReference type="Proteomes" id="UP001153636">
    <property type="component" value="Chromosome 3"/>
</dbReference>
<dbReference type="EMBL" id="OV651815">
    <property type="protein sequence ID" value="CAH1108034.1"/>
    <property type="molecule type" value="Genomic_DNA"/>
</dbReference>
<sequence>MPRDDCFLDDLKTSLLDGPQFNDEFEFKKWHALTQTFNESESGSHRTILFGFGYFSWDENYFVIIATLLAYANAGFLNAPAVATYSSAPDVSHAYIHQAPLAVASAGPISYAAPAPISYAAPASISYAAPSVAIHSPSYGSSHQSVERSLGGAQSISHYSKAIDSAFSSVRKFDTRITNDALTVAHAPVSYAAPVVAKTYAAAPVLAKAVAPVAYSAGPAYAYSSAPAVSNAYIHQAQPLLAKAVAPVAYAAHAPVATYAAHAAPVAAYAAHAPIATYAAHSPVAYAHGPLVAKAVGAPVVAKAAIAYSPATVVAHTTFTGLGTAYEW</sequence>
<dbReference type="PANTHER" id="PTHR39068">
    <property type="entry name" value="LARVAL/PUPAL CUTICLE PROTEIN H1C-LIKE PROTEIN-RELATED"/>
    <property type="match status" value="1"/>
</dbReference>
<evidence type="ECO:0000313" key="4">
    <source>
        <dbReference type="Proteomes" id="UP001153636"/>
    </source>
</evidence>
<name>A0A9P0GA87_9CUCU</name>
<evidence type="ECO:0000313" key="3">
    <source>
        <dbReference type="EMBL" id="CAH1108034.1"/>
    </source>
</evidence>
<proteinExistence type="predicted"/>
<gene>
    <name evidence="3" type="ORF">PSYICH_LOCUS9082</name>
</gene>
<protein>
    <submittedName>
        <fullName evidence="3">Uncharacterized protein</fullName>
    </submittedName>
</protein>
<reference evidence="3" key="1">
    <citation type="submission" date="2022-01" db="EMBL/GenBank/DDBJ databases">
        <authorList>
            <person name="King R."/>
        </authorList>
    </citation>
    <scope>NUCLEOTIDE SEQUENCE</scope>
</reference>
<dbReference type="OrthoDB" id="6629390at2759"/>
<dbReference type="Pfam" id="PF11018">
    <property type="entry name" value="Cuticle_3"/>
    <property type="match status" value="1"/>
</dbReference>
<accession>A0A9P0GA87</accession>
<evidence type="ECO:0000256" key="1">
    <source>
        <dbReference type="ARBA" id="ARBA00022460"/>
    </source>
</evidence>
<keyword evidence="1" id="KW-0193">Cuticle</keyword>
<dbReference type="GO" id="GO:0042302">
    <property type="term" value="F:structural constituent of cuticle"/>
    <property type="evidence" value="ECO:0007669"/>
    <property type="project" value="UniProtKB-KW"/>
</dbReference>
<keyword evidence="4" id="KW-1185">Reference proteome</keyword>
<organism evidence="3 4">
    <name type="scientific">Psylliodes chrysocephalus</name>
    <dbReference type="NCBI Taxonomy" id="3402493"/>
    <lineage>
        <taxon>Eukaryota</taxon>
        <taxon>Metazoa</taxon>
        <taxon>Ecdysozoa</taxon>
        <taxon>Arthropoda</taxon>
        <taxon>Hexapoda</taxon>
        <taxon>Insecta</taxon>
        <taxon>Pterygota</taxon>
        <taxon>Neoptera</taxon>
        <taxon>Endopterygota</taxon>
        <taxon>Coleoptera</taxon>
        <taxon>Polyphaga</taxon>
        <taxon>Cucujiformia</taxon>
        <taxon>Chrysomeloidea</taxon>
        <taxon>Chrysomelidae</taxon>
        <taxon>Galerucinae</taxon>
        <taxon>Alticini</taxon>
        <taxon>Psylliodes</taxon>
    </lineage>
</organism>
<dbReference type="InterPro" id="IPR022727">
    <property type="entry name" value="Cuticle_C1"/>
</dbReference>
<dbReference type="PANTHER" id="PTHR39068:SF2">
    <property type="entry name" value="MIP24391P"/>
    <property type="match status" value="1"/>
</dbReference>
<evidence type="ECO:0000256" key="2">
    <source>
        <dbReference type="ARBA" id="ARBA00022737"/>
    </source>
</evidence>
<keyword evidence="2" id="KW-0677">Repeat</keyword>
<dbReference type="AlphaFoldDB" id="A0A9P0GA87"/>